<name>A0A7R9QRA1_9ACAR</name>
<keyword evidence="5" id="KW-0067">ATP-binding</keyword>
<dbReference type="GO" id="GO:0016787">
    <property type="term" value="F:hydrolase activity"/>
    <property type="evidence" value="ECO:0007669"/>
    <property type="project" value="UniProtKB-KW"/>
</dbReference>
<dbReference type="SMART" id="SM00393">
    <property type="entry name" value="R3H"/>
    <property type="match status" value="1"/>
</dbReference>
<dbReference type="GO" id="GO:0003723">
    <property type="term" value="F:RNA binding"/>
    <property type="evidence" value="ECO:0007669"/>
    <property type="project" value="UniProtKB-KW"/>
</dbReference>
<dbReference type="GO" id="GO:0005524">
    <property type="term" value="F:ATP binding"/>
    <property type="evidence" value="ECO:0007669"/>
    <property type="project" value="UniProtKB-KW"/>
</dbReference>
<dbReference type="PROSITE" id="PS51061">
    <property type="entry name" value="R3H"/>
    <property type="match status" value="1"/>
</dbReference>
<evidence type="ECO:0000256" key="2">
    <source>
        <dbReference type="ARBA" id="ARBA00022741"/>
    </source>
</evidence>
<dbReference type="InterPro" id="IPR036867">
    <property type="entry name" value="R3H_dom_sf"/>
</dbReference>
<accession>A0A7R9QRA1</accession>
<dbReference type="EMBL" id="CAJPVJ010009304">
    <property type="protein sequence ID" value="CAG2172500.1"/>
    <property type="molecule type" value="Genomic_DNA"/>
</dbReference>
<dbReference type="SUPFAM" id="SSF82708">
    <property type="entry name" value="R3H domain"/>
    <property type="match status" value="1"/>
</dbReference>
<keyword evidence="10" id="KW-1185">Reference proteome</keyword>
<keyword evidence="3" id="KW-0378">Hydrolase</keyword>
<keyword evidence="7" id="KW-0539">Nucleus</keyword>
<dbReference type="Pfam" id="PF01424">
    <property type="entry name" value="R3H"/>
    <property type="match status" value="1"/>
</dbReference>
<dbReference type="OrthoDB" id="2359216at2759"/>
<evidence type="ECO:0000256" key="6">
    <source>
        <dbReference type="ARBA" id="ARBA00022884"/>
    </source>
</evidence>
<dbReference type="GO" id="GO:0005634">
    <property type="term" value="C:nucleus"/>
    <property type="evidence" value="ECO:0007669"/>
    <property type="project" value="UniProtKB-SubCell"/>
</dbReference>
<feature type="domain" description="R3H" evidence="8">
    <location>
        <begin position="16"/>
        <end position="80"/>
    </location>
</feature>
<evidence type="ECO:0000259" key="8">
    <source>
        <dbReference type="PROSITE" id="PS51061"/>
    </source>
</evidence>
<sequence>MSRLNANNKQIACIKEDVKISITERLDTFLRDDSRTEIVFESSLTSNERKYIHNYCIQFSLKTRSHGFGDKRRITVWKKDNQSVANKESLSLTANSQHLVINLRQFLKQTNSLQTNRSLRGE</sequence>
<dbReference type="GO" id="GO:0003677">
    <property type="term" value="F:DNA binding"/>
    <property type="evidence" value="ECO:0007669"/>
    <property type="project" value="UniProtKB-ARBA"/>
</dbReference>
<dbReference type="FunFam" id="3.30.1370.50:FF:000002">
    <property type="entry name" value="Immunoglobulin mu DNA-binding protein 2"/>
    <property type="match status" value="1"/>
</dbReference>
<reference evidence="9" key="1">
    <citation type="submission" date="2020-11" db="EMBL/GenBank/DDBJ databases">
        <authorList>
            <person name="Tran Van P."/>
        </authorList>
    </citation>
    <scope>NUCLEOTIDE SEQUENCE</scope>
</reference>
<proteinExistence type="predicted"/>
<dbReference type="InterPro" id="IPR001374">
    <property type="entry name" value="R3H_dom"/>
</dbReference>
<protein>
    <recommendedName>
        <fullName evidence="8">R3H domain-containing protein</fullName>
    </recommendedName>
</protein>
<keyword evidence="6" id="KW-0694">RNA-binding</keyword>
<dbReference type="AlphaFoldDB" id="A0A7R9QRA1"/>
<feature type="non-terminal residue" evidence="9">
    <location>
        <position position="122"/>
    </location>
</feature>
<evidence type="ECO:0000256" key="3">
    <source>
        <dbReference type="ARBA" id="ARBA00022801"/>
    </source>
</evidence>
<keyword evidence="2" id="KW-0547">Nucleotide-binding</keyword>
<evidence type="ECO:0000256" key="1">
    <source>
        <dbReference type="ARBA" id="ARBA00004123"/>
    </source>
</evidence>
<keyword evidence="4" id="KW-0347">Helicase</keyword>
<evidence type="ECO:0000313" key="10">
    <source>
        <dbReference type="Proteomes" id="UP000728032"/>
    </source>
</evidence>
<organism evidence="9">
    <name type="scientific">Oppiella nova</name>
    <dbReference type="NCBI Taxonomy" id="334625"/>
    <lineage>
        <taxon>Eukaryota</taxon>
        <taxon>Metazoa</taxon>
        <taxon>Ecdysozoa</taxon>
        <taxon>Arthropoda</taxon>
        <taxon>Chelicerata</taxon>
        <taxon>Arachnida</taxon>
        <taxon>Acari</taxon>
        <taxon>Acariformes</taxon>
        <taxon>Sarcoptiformes</taxon>
        <taxon>Oribatida</taxon>
        <taxon>Brachypylina</taxon>
        <taxon>Oppioidea</taxon>
        <taxon>Oppiidae</taxon>
        <taxon>Oppiella</taxon>
    </lineage>
</organism>
<gene>
    <name evidence="9" type="ORF">ONB1V03_LOCUS11956</name>
</gene>
<comment type="subcellular location">
    <subcellularLocation>
        <location evidence="1">Nucleus</location>
    </subcellularLocation>
</comment>
<evidence type="ECO:0000256" key="4">
    <source>
        <dbReference type="ARBA" id="ARBA00022806"/>
    </source>
</evidence>
<evidence type="ECO:0000256" key="5">
    <source>
        <dbReference type="ARBA" id="ARBA00022840"/>
    </source>
</evidence>
<dbReference type="EMBL" id="OC924129">
    <property type="protein sequence ID" value="CAD7655313.1"/>
    <property type="molecule type" value="Genomic_DNA"/>
</dbReference>
<dbReference type="Proteomes" id="UP000728032">
    <property type="component" value="Unassembled WGS sequence"/>
</dbReference>
<dbReference type="Gene3D" id="3.30.1370.50">
    <property type="entry name" value="R3H-like domain"/>
    <property type="match status" value="1"/>
</dbReference>
<evidence type="ECO:0000256" key="7">
    <source>
        <dbReference type="ARBA" id="ARBA00023242"/>
    </source>
</evidence>
<evidence type="ECO:0000313" key="9">
    <source>
        <dbReference type="EMBL" id="CAD7655313.1"/>
    </source>
</evidence>
<dbReference type="GO" id="GO:0004386">
    <property type="term" value="F:helicase activity"/>
    <property type="evidence" value="ECO:0007669"/>
    <property type="project" value="UniProtKB-KW"/>
</dbReference>